<evidence type="ECO:0000256" key="1">
    <source>
        <dbReference type="ARBA" id="ARBA00004370"/>
    </source>
</evidence>
<dbReference type="Pfam" id="PF01477">
    <property type="entry name" value="PLAT"/>
    <property type="match status" value="1"/>
</dbReference>
<dbReference type="GO" id="GO:0050982">
    <property type="term" value="P:detection of mechanical stimulus"/>
    <property type="evidence" value="ECO:0007669"/>
    <property type="project" value="TreeGrafter"/>
</dbReference>
<dbReference type="AlphaFoldDB" id="A0A2G8K2T3"/>
<dbReference type="PRINTS" id="PR00500">
    <property type="entry name" value="POLYCYSTIN1"/>
</dbReference>
<evidence type="ECO:0000256" key="7">
    <source>
        <dbReference type="SAM" id="Phobius"/>
    </source>
</evidence>
<evidence type="ECO:0000313" key="9">
    <source>
        <dbReference type="EMBL" id="PIK42300.1"/>
    </source>
</evidence>
<dbReference type="PANTHER" id="PTHR10877">
    <property type="entry name" value="POLYCYSTIN FAMILY MEMBER"/>
    <property type="match status" value="1"/>
</dbReference>
<dbReference type="InterPro" id="IPR001024">
    <property type="entry name" value="PLAT/LH2_dom"/>
</dbReference>
<dbReference type="Pfam" id="PF01825">
    <property type="entry name" value="GPS"/>
    <property type="match status" value="1"/>
</dbReference>
<gene>
    <name evidence="9" type="ORF">BSL78_20830</name>
</gene>
<comment type="caution">
    <text evidence="9">The sequence shown here is derived from an EMBL/GenBank/DDBJ whole genome shotgun (WGS) entry which is preliminary data.</text>
</comment>
<dbReference type="InterPro" id="IPR000203">
    <property type="entry name" value="GPS"/>
</dbReference>
<dbReference type="Proteomes" id="UP000230750">
    <property type="component" value="Unassembled WGS sequence"/>
</dbReference>
<dbReference type="PROSITE" id="PS50095">
    <property type="entry name" value="PLAT"/>
    <property type="match status" value="1"/>
</dbReference>
<dbReference type="InterPro" id="IPR051223">
    <property type="entry name" value="Polycystin"/>
</dbReference>
<accession>A0A2G8K2T3</accession>
<dbReference type="PANTHER" id="PTHR10877:SF150">
    <property type="entry name" value="REJ DOMAIN-CONTAINING PROTEIN"/>
    <property type="match status" value="1"/>
</dbReference>
<feature type="transmembrane region" description="Helical" evidence="7">
    <location>
        <begin position="733"/>
        <end position="757"/>
    </location>
</feature>
<dbReference type="SMART" id="SM00308">
    <property type="entry name" value="LH2"/>
    <property type="match status" value="1"/>
</dbReference>
<name>A0A2G8K2T3_STIJA</name>
<organism evidence="9 10">
    <name type="scientific">Stichopus japonicus</name>
    <name type="common">Sea cucumber</name>
    <dbReference type="NCBI Taxonomy" id="307972"/>
    <lineage>
        <taxon>Eukaryota</taxon>
        <taxon>Metazoa</taxon>
        <taxon>Echinodermata</taxon>
        <taxon>Eleutherozoa</taxon>
        <taxon>Echinozoa</taxon>
        <taxon>Holothuroidea</taxon>
        <taxon>Aspidochirotacea</taxon>
        <taxon>Aspidochirotida</taxon>
        <taxon>Stichopodidae</taxon>
        <taxon>Apostichopus</taxon>
    </lineage>
</organism>
<dbReference type="SMART" id="SM00303">
    <property type="entry name" value="GPS"/>
    <property type="match status" value="1"/>
</dbReference>
<dbReference type="GO" id="GO:0005262">
    <property type="term" value="F:calcium channel activity"/>
    <property type="evidence" value="ECO:0007669"/>
    <property type="project" value="TreeGrafter"/>
</dbReference>
<feature type="transmembrane region" description="Helical" evidence="7">
    <location>
        <begin position="600"/>
        <end position="623"/>
    </location>
</feature>
<evidence type="ECO:0000313" key="10">
    <source>
        <dbReference type="Proteomes" id="UP000230750"/>
    </source>
</evidence>
<comment type="caution">
    <text evidence="6">Lacks conserved residue(s) required for the propagation of feature annotation.</text>
</comment>
<dbReference type="EMBL" id="MRZV01000943">
    <property type="protein sequence ID" value="PIK42300.1"/>
    <property type="molecule type" value="Genomic_DNA"/>
</dbReference>
<keyword evidence="3 7" id="KW-0812">Transmembrane</keyword>
<evidence type="ECO:0000256" key="6">
    <source>
        <dbReference type="PROSITE-ProRule" id="PRU00152"/>
    </source>
</evidence>
<evidence type="ECO:0000259" key="8">
    <source>
        <dbReference type="PROSITE" id="PS50095"/>
    </source>
</evidence>
<evidence type="ECO:0000256" key="5">
    <source>
        <dbReference type="ARBA" id="ARBA00023136"/>
    </source>
</evidence>
<dbReference type="FunFam" id="2.60.60.20:FF:000022">
    <property type="entry name" value="Uncharacterized protein"/>
    <property type="match status" value="1"/>
</dbReference>
<keyword evidence="4 7" id="KW-1133">Transmembrane helix</keyword>
<dbReference type="InterPro" id="IPR042060">
    <property type="entry name" value="PLAT_polycystin1"/>
</dbReference>
<dbReference type="GO" id="GO:0016020">
    <property type="term" value="C:membrane"/>
    <property type="evidence" value="ECO:0007669"/>
    <property type="project" value="UniProtKB-SubCell"/>
</dbReference>
<dbReference type="CDD" id="cd01752">
    <property type="entry name" value="PLAT_polycystin"/>
    <property type="match status" value="1"/>
</dbReference>
<dbReference type="SUPFAM" id="SSF49723">
    <property type="entry name" value="Lipase/lipooxygenase domain (PLAT/LH2 domain)"/>
    <property type="match status" value="1"/>
</dbReference>
<dbReference type="OrthoDB" id="10039908at2759"/>
<dbReference type="InterPro" id="IPR000434">
    <property type="entry name" value="PC1"/>
</dbReference>
<keyword evidence="5 7" id="KW-0472">Membrane</keyword>
<evidence type="ECO:0000256" key="2">
    <source>
        <dbReference type="ARBA" id="ARBA00007200"/>
    </source>
</evidence>
<comment type="similarity">
    <text evidence="2">Belongs to the polycystin family.</text>
</comment>
<feature type="transmembrane region" description="Helical" evidence="7">
    <location>
        <begin position="560"/>
        <end position="580"/>
    </location>
</feature>
<dbReference type="STRING" id="307972.A0A2G8K2T3"/>
<feature type="domain" description="PLAT" evidence="8">
    <location>
        <begin position="395"/>
        <end position="514"/>
    </location>
</feature>
<proteinExistence type="inferred from homology"/>
<evidence type="ECO:0000256" key="4">
    <source>
        <dbReference type="ARBA" id="ARBA00022989"/>
    </source>
</evidence>
<dbReference type="InterPro" id="IPR036392">
    <property type="entry name" value="PLAT/LH2_dom_sf"/>
</dbReference>
<sequence length="786" mass="89921">MNRTIQLIFKQKQVNEPASGLTYRSVSLTVARTVGRDIPAAVITQANGKFVIPPFCEMVSNGDCNADQVDIQYFSSVKRVCHYQQPYNFEETSEKISKRSNIMSLSYKRPDGTDVPVEESSSIIEIFVPRPGNDLPEFAFYNTTVPNNETGMVYHSFEVQYNDSSITVQLAPQNLSQIFVVYLRHEGYPSPEYYDYRFFLPGNESTLDQVPATSMANLTDMWAYKIFLDNAEVGNKTGKYIVGVSQVPSNFWDDLGYIIHDQALDWAVGNASKNWTEPYWLSISISGCSFWIPQVQTWGGSGCLVGIRTEASWTQCLCTHLTSFASTWIVPPAPLDFEYIFNNLGFVQNLTIYISTIASYTIFFFIFIWARRKDKKDVMLLGVTPLVDNNPKHKYLYELSVLTGQRQGAGTDSKVSFIISGDQEETDVRTLEDEKRPVLRRGAVDRFLMTVDRPLGTMNYMRIWHDNSGKGDMQSWYLKYIAIRDLQTKERFYFIVNRWFSVVDDDGQVDRLVAVAGKEQMKEFSHVFQSHTSKNLNDGHLWISIYGRPAMSRFTRMQRVGCCMMALWLEMLVNIMWYKAIPPAASLNAFNLGPISMSPAQISIGIQSMLIVFPISLTVVQFFRKSRPRKKRESRIKVAQKQQWERYKVSDTSKGRRPYLSPDSLLLKQRKTYGQGPAGGTRADPRLIHDGNLNFDESLRSNIGQYHTLQEDNSRATSPVNDKPKKDPFMFPWWFVIVAWFLLILGTVASTVFTLFYGIQMGDLETREWLASELVSFFTACLLPNR</sequence>
<reference evidence="9 10" key="1">
    <citation type="journal article" date="2017" name="PLoS Biol.">
        <title>The sea cucumber genome provides insights into morphological evolution and visceral regeneration.</title>
        <authorList>
            <person name="Zhang X."/>
            <person name="Sun L."/>
            <person name="Yuan J."/>
            <person name="Sun Y."/>
            <person name="Gao Y."/>
            <person name="Zhang L."/>
            <person name="Li S."/>
            <person name="Dai H."/>
            <person name="Hamel J.F."/>
            <person name="Liu C."/>
            <person name="Yu Y."/>
            <person name="Liu S."/>
            <person name="Lin W."/>
            <person name="Guo K."/>
            <person name="Jin S."/>
            <person name="Xu P."/>
            <person name="Storey K.B."/>
            <person name="Huan P."/>
            <person name="Zhang T."/>
            <person name="Zhou Y."/>
            <person name="Zhang J."/>
            <person name="Lin C."/>
            <person name="Li X."/>
            <person name="Xing L."/>
            <person name="Huo D."/>
            <person name="Sun M."/>
            <person name="Wang L."/>
            <person name="Mercier A."/>
            <person name="Li F."/>
            <person name="Yang H."/>
            <person name="Xiang J."/>
        </authorList>
    </citation>
    <scope>NUCLEOTIDE SEQUENCE [LARGE SCALE GENOMIC DNA]</scope>
    <source>
        <strain evidence="9">Shaxun</strain>
        <tissue evidence="9">Muscle</tissue>
    </source>
</reference>
<evidence type="ECO:0000256" key="3">
    <source>
        <dbReference type="ARBA" id="ARBA00022692"/>
    </source>
</evidence>
<dbReference type="Gene3D" id="2.60.60.20">
    <property type="entry name" value="PLAT/LH2 domain"/>
    <property type="match status" value="1"/>
</dbReference>
<comment type="subcellular location">
    <subcellularLocation>
        <location evidence="1">Membrane</location>
    </subcellularLocation>
</comment>
<feature type="transmembrane region" description="Helical" evidence="7">
    <location>
        <begin position="350"/>
        <end position="370"/>
    </location>
</feature>
<keyword evidence="10" id="KW-1185">Reference proteome</keyword>
<protein>
    <recommendedName>
        <fullName evidence="8">PLAT domain-containing protein</fullName>
    </recommendedName>
</protein>